<evidence type="ECO:0000313" key="2">
    <source>
        <dbReference type="EMBL" id="TYR75685.1"/>
    </source>
</evidence>
<name>A0A5D4KG57_9BACI</name>
<sequence>MKITQRNNLYQLAFMPDFFPVNCYLVEEEDSLTLIDTALPHCANAIMMTARKISKPITRILLTHTHNDHIGALIKLKTINPDAELWIPEREERMLRGDRGIDPGESQTPIRGGLPKNMNIKADFLMKEGDRIGSLIALETPGHTPGSMSFLDSRDRSVIAGDAFQTRGRTAVSGQMVFSFPFPAMATWCKETALVSAEKIQSQNPSLLAAGHGKMLENPAEEIKKALMSAREKMKVIK</sequence>
<dbReference type="PANTHER" id="PTHR42951:SF9">
    <property type="entry name" value="METAL-DEPENDENT HYDROLASE"/>
    <property type="match status" value="1"/>
</dbReference>
<dbReference type="Pfam" id="PF00753">
    <property type="entry name" value="Lactamase_B"/>
    <property type="match status" value="1"/>
</dbReference>
<feature type="domain" description="Metallo-beta-lactamase" evidence="1">
    <location>
        <begin position="20"/>
        <end position="212"/>
    </location>
</feature>
<gene>
    <name evidence="2" type="ORF">FZC79_08640</name>
</gene>
<reference evidence="2 3" key="1">
    <citation type="submission" date="2019-08" db="EMBL/GenBank/DDBJ databases">
        <title>Bacillus genomes from the desert of Cuatro Cienegas, Coahuila.</title>
        <authorList>
            <person name="Olmedo-Alvarez G."/>
        </authorList>
    </citation>
    <scope>NUCLEOTIDE SEQUENCE [LARGE SCALE GENOMIC DNA]</scope>
    <source>
        <strain evidence="2 3">CH40_1T</strain>
    </source>
</reference>
<dbReference type="EMBL" id="VTEH01000005">
    <property type="protein sequence ID" value="TYR75685.1"/>
    <property type="molecule type" value="Genomic_DNA"/>
</dbReference>
<evidence type="ECO:0000259" key="1">
    <source>
        <dbReference type="SMART" id="SM00849"/>
    </source>
</evidence>
<dbReference type="CDD" id="cd07721">
    <property type="entry name" value="yflN-like_MBL-fold"/>
    <property type="match status" value="1"/>
</dbReference>
<dbReference type="Proteomes" id="UP000323317">
    <property type="component" value="Unassembled WGS sequence"/>
</dbReference>
<dbReference type="InterPro" id="IPR050855">
    <property type="entry name" value="NDM-1-like"/>
</dbReference>
<proteinExistence type="predicted"/>
<dbReference type="AlphaFoldDB" id="A0A5D4KG57"/>
<dbReference type="SUPFAM" id="SSF56281">
    <property type="entry name" value="Metallo-hydrolase/oxidoreductase"/>
    <property type="match status" value="1"/>
</dbReference>
<dbReference type="InterPro" id="IPR036866">
    <property type="entry name" value="RibonucZ/Hydroxyglut_hydro"/>
</dbReference>
<dbReference type="Gene3D" id="3.60.15.10">
    <property type="entry name" value="Ribonuclease Z/Hydroxyacylglutathione hydrolase-like"/>
    <property type="match status" value="1"/>
</dbReference>
<accession>A0A5D4KG57</accession>
<dbReference type="GO" id="GO:0016787">
    <property type="term" value="F:hydrolase activity"/>
    <property type="evidence" value="ECO:0007669"/>
    <property type="project" value="UniProtKB-KW"/>
</dbReference>
<keyword evidence="2" id="KW-0378">Hydrolase</keyword>
<comment type="caution">
    <text evidence="2">The sequence shown here is derived from an EMBL/GenBank/DDBJ whole genome shotgun (WGS) entry which is preliminary data.</text>
</comment>
<dbReference type="PANTHER" id="PTHR42951">
    <property type="entry name" value="METALLO-BETA-LACTAMASE DOMAIN-CONTAINING"/>
    <property type="match status" value="1"/>
</dbReference>
<protein>
    <submittedName>
        <fullName evidence="2">MBL fold metallo-hydrolase</fullName>
    </submittedName>
</protein>
<organism evidence="2 3">
    <name type="scientific">Rossellomorea vietnamensis</name>
    <dbReference type="NCBI Taxonomy" id="218284"/>
    <lineage>
        <taxon>Bacteria</taxon>
        <taxon>Bacillati</taxon>
        <taxon>Bacillota</taxon>
        <taxon>Bacilli</taxon>
        <taxon>Bacillales</taxon>
        <taxon>Bacillaceae</taxon>
        <taxon>Rossellomorea</taxon>
    </lineage>
</organism>
<dbReference type="InterPro" id="IPR001279">
    <property type="entry name" value="Metallo-B-lactamas"/>
</dbReference>
<evidence type="ECO:0000313" key="3">
    <source>
        <dbReference type="Proteomes" id="UP000323317"/>
    </source>
</evidence>
<dbReference type="SMART" id="SM00849">
    <property type="entry name" value="Lactamase_B"/>
    <property type="match status" value="1"/>
</dbReference>
<dbReference type="RefSeq" id="WP_148946432.1">
    <property type="nucleotide sequence ID" value="NZ_VTEH01000005.1"/>
</dbReference>